<gene>
    <name evidence="1" type="ORF">WT56_02880</name>
</gene>
<comment type="caution">
    <text evidence="1">The sequence shown here is derived from an EMBL/GenBank/DDBJ whole genome shotgun (WGS) entry which is preliminary data.</text>
</comment>
<dbReference type="OrthoDB" id="9022293at2"/>
<dbReference type="InterPro" id="IPR049245">
    <property type="entry name" value="DUF6880"/>
</dbReference>
<dbReference type="Pfam" id="PF21810">
    <property type="entry name" value="DUF6880"/>
    <property type="match status" value="1"/>
</dbReference>
<dbReference type="EMBL" id="LPJR01000001">
    <property type="protein sequence ID" value="KWF37659.1"/>
    <property type="molecule type" value="Genomic_DNA"/>
</dbReference>
<protein>
    <submittedName>
        <fullName evidence="1">Uncharacterized protein</fullName>
    </submittedName>
</protein>
<sequence>MSSEENPIDANILVSLGAERLATLLAEVAVTNSSMRRRLPFELSAQKGENMSAAVHHWISELGEQTSLLDAEQVGELAAELDAIRVAIVSNVCRAELKLAPDLMWQFFTLAGTLFERTTEEGWEVSRVFDQACADLVKMSVDAEIEPKLFAAKVVSAISSNHYGEYSALIPAIASAQPWAAAYVSEIRALLQRLPDEQPGPSGSTNSERSRVLRHALRKLDFPSAA</sequence>
<name>A0A132EMB5_9BURK</name>
<accession>A0A132EMB5</accession>
<organism evidence="1 2">
    <name type="scientific">Burkholderia pseudomultivorans</name>
    <dbReference type="NCBI Taxonomy" id="1207504"/>
    <lineage>
        <taxon>Bacteria</taxon>
        <taxon>Pseudomonadati</taxon>
        <taxon>Pseudomonadota</taxon>
        <taxon>Betaproteobacteria</taxon>
        <taxon>Burkholderiales</taxon>
        <taxon>Burkholderiaceae</taxon>
        <taxon>Burkholderia</taxon>
        <taxon>Burkholderia cepacia complex</taxon>
    </lineage>
</organism>
<dbReference type="Proteomes" id="UP000062912">
    <property type="component" value="Unassembled WGS sequence"/>
</dbReference>
<proteinExistence type="predicted"/>
<dbReference type="AlphaFoldDB" id="A0A132EMB5"/>
<evidence type="ECO:0000313" key="2">
    <source>
        <dbReference type="Proteomes" id="UP000062912"/>
    </source>
</evidence>
<reference evidence="1 2" key="1">
    <citation type="submission" date="2015-11" db="EMBL/GenBank/DDBJ databases">
        <title>Expanding the genomic diversity of Burkholderia species for the development of highly accurate diagnostics.</title>
        <authorList>
            <person name="Sahl J."/>
            <person name="Keim P."/>
            <person name="Wagner D."/>
        </authorList>
    </citation>
    <scope>NUCLEOTIDE SEQUENCE [LARGE SCALE GENOMIC DNA]</scope>
    <source>
        <strain evidence="1 2">MSMB368WGS</strain>
    </source>
</reference>
<evidence type="ECO:0000313" key="1">
    <source>
        <dbReference type="EMBL" id="KWF37659.1"/>
    </source>
</evidence>